<accession>A0A7J3SN17</accession>
<reference evidence="2" key="1">
    <citation type="journal article" date="2020" name="mSystems">
        <title>Genome- and Community-Level Interaction Insights into Carbon Utilization and Element Cycling Functions of Hydrothermarchaeota in Hydrothermal Sediment.</title>
        <authorList>
            <person name="Zhou Z."/>
            <person name="Liu Y."/>
            <person name="Xu W."/>
            <person name="Pan J."/>
            <person name="Luo Z.H."/>
            <person name="Li M."/>
        </authorList>
    </citation>
    <scope>NUCLEOTIDE SEQUENCE [LARGE SCALE GENOMIC DNA]</scope>
    <source>
        <strain evidence="2">SpSt-885</strain>
    </source>
</reference>
<organism evidence="2">
    <name type="scientific">Fervidicoccus fontis</name>
    <dbReference type="NCBI Taxonomy" id="683846"/>
    <lineage>
        <taxon>Archaea</taxon>
        <taxon>Thermoproteota</taxon>
        <taxon>Thermoprotei</taxon>
        <taxon>Fervidicoccales</taxon>
        <taxon>Fervidicoccaceae</taxon>
        <taxon>Fervidicoccus</taxon>
    </lineage>
</organism>
<sequence>MLIEMGEEKRSIVEKVEKIAKLLYPKAGTHGWEHVERVMAISLKIASEEKYPVDEFVLRLACLLHDVSRRKGSADHAAESAEAAEEILNGFGLKKEEVQGVKEAILSHSFSGGRSPRTLEGAILSDADKIDALGAVGIARVFEYSGENGRTLEESVKHFYEKILKLPSMMLTPPGKSIAEERAKFVKEFLSKLEEEMSFGKAES</sequence>
<evidence type="ECO:0000313" key="2">
    <source>
        <dbReference type="EMBL" id="HGZ60289.1"/>
    </source>
</evidence>
<dbReference type="PANTHER" id="PTHR33594">
    <property type="entry name" value="SUPERFAMILY HYDROLASE, PUTATIVE (AFU_ORTHOLOGUE AFUA_1G03035)-RELATED"/>
    <property type="match status" value="1"/>
</dbReference>
<dbReference type="Gene3D" id="1.10.3210.50">
    <property type="match status" value="1"/>
</dbReference>
<dbReference type="Pfam" id="PF01966">
    <property type="entry name" value="HD"/>
    <property type="match status" value="1"/>
</dbReference>
<dbReference type="CDD" id="cd00077">
    <property type="entry name" value="HDc"/>
    <property type="match status" value="1"/>
</dbReference>
<dbReference type="InterPro" id="IPR006674">
    <property type="entry name" value="HD_domain"/>
</dbReference>
<dbReference type="EMBL" id="DTLS01000102">
    <property type="protein sequence ID" value="HGZ60289.1"/>
    <property type="molecule type" value="Genomic_DNA"/>
</dbReference>
<dbReference type="PANTHER" id="PTHR33594:SF1">
    <property type="entry name" value="HD_PDEASE DOMAIN-CONTAINING PROTEIN"/>
    <property type="match status" value="1"/>
</dbReference>
<dbReference type="PROSITE" id="PS51831">
    <property type="entry name" value="HD"/>
    <property type="match status" value="1"/>
</dbReference>
<dbReference type="AlphaFoldDB" id="A0A7J3SN17"/>
<protein>
    <submittedName>
        <fullName evidence="2">HD domain-containing protein</fullName>
    </submittedName>
</protein>
<evidence type="ECO:0000259" key="1">
    <source>
        <dbReference type="PROSITE" id="PS51831"/>
    </source>
</evidence>
<gene>
    <name evidence="2" type="ORF">ENW83_03675</name>
</gene>
<comment type="caution">
    <text evidence="2">The sequence shown here is derived from an EMBL/GenBank/DDBJ whole genome shotgun (WGS) entry which is preliminary data.</text>
</comment>
<name>A0A7J3SN17_9CREN</name>
<feature type="domain" description="HD" evidence="1">
    <location>
        <begin position="31"/>
        <end position="133"/>
    </location>
</feature>
<dbReference type="SMART" id="SM00471">
    <property type="entry name" value="HDc"/>
    <property type="match status" value="1"/>
</dbReference>
<proteinExistence type="predicted"/>
<dbReference type="SUPFAM" id="SSF109604">
    <property type="entry name" value="HD-domain/PDEase-like"/>
    <property type="match status" value="1"/>
</dbReference>
<dbReference type="InterPro" id="IPR003607">
    <property type="entry name" value="HD/PDEase_dom"/>
</dbReference>